<dbReference type="Gene3D" id="3.20.20.70">
    <property type="entry name" value="Aldolase class I"/>
    <property type="match status" value="1"/>
</dbReference>
<dbReference type="OrthoDB" id="72788at2759"/>
<keyword evidence="5" id="KW-0560">Oxidoreductase</keyword>
<dbReference type="GO" id="GO:0050661">
    <property type="term" value="F:NADP binding"/>
    <property type="evidence" value="ECO:0007669"/>
    <property type="project" value="InterPro"/>
</dbReference>
<dbReference type="InterPro" id="IPR044152">
    <property type="entry name" value="YqjM-like"/>
</dbReference>
<dbReference type="SUPFAM" id="SSF51395">
    <property type="entry name" value="FMN-linked oxidoreductases"/>
    <property type="match status" value="1"/>
</dbReference>
<dbReference type="Proteomes" id="UP000757232">
    <property type="component" value="Unassembled WGS sequence"/>
</dbReference>
<gene>
    <name evidence="8" type="ORF">A7U60_g2829</name>
</gene>
<evidence type="ECO:0000313" key="8">
    <source>
        <dbReference type="EMBL" id="OCB89974.1"/>
    </source>
</evidence>
<protein>
    <submittedName>
        <fullName evidence="8">FMN-linked oxidoreductase</fullName>
    </submittedName>
</protein>
<dbReference type="AlphaFoldDB" id="A0A9Q5NDM2"/>
<evidence type="ECO:0000313" key="9">
    <source>
        <dbReference type="Proteomes" id="UP000757232"/>
    </source>
</evidence>
<evidence type="ECO:0000256" key="3">
    <source>
        <dbReference type="ARBA" id="ARBA00022643"/>
    </source>
</evidence>
<evidence type="ECO:0000256" key="6">
    <source>
        <dbReference type="SAM" id="MobiDB-lite"/>
    </source>
</evidence>
<comment type="caution">
    <text evidence="8">The sequence shown here is derived from an EMBL/GenBank/DDBJ whole genome shotgun (WGS) entry which is preliminary data.</text>
</comment>
<keyword evidence="2" id="KW-0285">Flavoprotein</keyword>
<dbReference type="InterPro" id="IPR001155">
    <property type="entry name" value="OxRdtase_FMN_N"/>
</dbReference>
<dbReference type="GO" id="GO:0003959">
    <property type="term" value="F:NADPH dehydrogenase activity"/>
    <property type="evidence" value="ECO:0007669"/>
    <property type="project" value="InterPro"/>
</dbReference>
<proteinExistence type="predicted"/>
<sequence>MPGSIPNVPAPNTPYFTPAQVPPAGTVLSPQPDGKSIPKLFQPIKIRGVEFHNRIFVSPMCMYSAQNGRMTGWHKAHLGGILTRGPGLTILEASGVEPQGRITPECSGLWSDEQIPPLREIVQLAHSQGVKIGIQLAHAGRKASTVAPWLDAGVTAGTEHGGWPDDVWAPSAIPYNDVFPKPKELTKDRIKQIVRAFVEAAQRSLQAGFDVIEIHNAHGYLLHEFLSPISNKRADEYGGSFDNRIRLTLEIVDAVRAVIPEDMPLFLRISATDWLEESLPNEPSWTVPDTVKLAGILAAHGVDLLDVSSAGLHPAQRIVFDNGDIELIPTLSYQAPFSGAVRKTNGIDTPTGLLVGAVGGIKTDHIAEETLQQGLSDVVFVGRQFLRDPATVLTFAEQLGIKTKIAHQFAWGLGYASSGRGRRARALAKN</sequence>
<dbReference type="InterPro" id="IPR013785">
    <property type="entry name" value="Aldolase_TIM"/>
</dbReference>
<dbReference type="PANTHER" id="PTHR43303:SF4">
    <property type="entry name" value="NADPH DEHYDROGENASE C23G7.10C-RELATED"/>
    <property type="match status" value="1"/>
</dbReference>
<evidence type="ECO:0000256" key="5">
    <source>
        <dbReference type="ARBA" id="ARBA00023002"/>
    </source>
</evidence>
<dbReference type="Pfam" id="PF00724">
    <property type="entry name" value="Oxidored_FMN"/>
    <property type="match status" value="1"/>
</dbReference>
<comment type="cofactor">
    <cofactor evidence="1">
        <name>FMN</name>
        <dbReference type="ChEBI" id="CHEBI:58210"/>
    </cofactor>
</comment>
<evidence type="ECO:0000256" key="1">
    <source>
        <dbReference type="ARBA" id="ARBA00001917"/>
    </source>
</evidence>
<evidence type="ECO:0000259" key="7">
    <source>
        <dbReference type="Pfam" id="PF00724"/>
    </source>
</evidence>
<feature type="domain" description="NADH:flavin oxidoreductase/NADH oxidase N-terminal" evidence="7">
    <location>
        <begin position="39"/>
        <end position="398"/>
    </location>
</feature>
<evidence type="ECO:0000256" key="2">
    <source>
        <dbReference type="ARBA" id="ARBA00022630"/>
    </source>
</evidence>
<keyword evidence="3" id="KW-0288">FMN</keyword>
<keyword evidence="9" id="KW-1185">Reference proteome</keyword>
<evidence type="ECO:0000256" key="4">
    <source>
        <dbReference type="ARBA" id="ARBA00022857"/>
    </source>
</evidence>
<keyword evidence="4" id="KW-0521">NADP</keyword>
<name>A0A9Q5NDM2_SANBA</name>
<dbReference type="GO" id="GO:0010181">
    <property type="term" value="F:FMN binding"/>
    <property type="evidence" value="ECO:0007669"/>
    <property type="project" value="InterPro"/>
</dbReference>
<dbReference type="PANTHER" id="PTHR43303">
    <property type="entry name" value="NADPH DEHYDROGENASE C23G7.10C-RELATED"/>
    <property type="match status" value="1"/>
</dbReference>
<dbReference type="EMBL" id="LNZH02000144">
    <property type="protein sequence ID" value="OCB89974.1"/>
    <property type="molecule type" value="Genomic_DNA"/>
</dbReference>
<organism evidence="8 9">
    <name type="scientific">Sanghuangporus baumii</name>
    <name type="common">Phellinus baumii</name>
    <dbReference type="NCBI Taxonomy" id="108892"/>
    <lineage>
        <taxon>Eukaryota</taxon>
        <taxon>Fungi</taxon>
        <taxon>Dikarya</taxon>
        <taxon>Basidiomycota</taxon>
        <taxon>Agaricomycotina</taxon>
        <taxon>Agaricomycetes</taxon>
        <taxon>Hymenochaetales</taxon>
        <taxon>Hymenochaetaceae</taxon>
        <taxon>Sanghuangporus</taxon>
    </lineage>
</organism>
<accession>A0A9Q5NDM2</accession>
<reference evidence="8" key="1">
    <citation type="submission" date="2016-06" db="EMBL/GenBank/DDBJ databases">
        <title>Draft Genome sequence of the fungus Inonotus baumii.</title>
        <authorList>
            <person name="Zhu H."/>
            <person name="Lin W."/>
        </authorList>
    </citation>
    <scope>NUCLEOTIDE SEQUENCE</scope>
    <source>
        <strain evidence="8">821</strain>
    </source>
</reference>
<feature type="region of interest" description="Disordered" evidence="6">
    <location>
        <begin position="1"/>
        <end position="33"/>
    </location>
</feature>
<dbReference type="CDD" id="cd02932">
    <property type="entry name" value="OYE_YqiM_FMN"/>
    <property type="match status" value="1"/>
</dbReference>